<name>A0A4Q1SH56_9BACT</name>
<dbReference type="Pfam" id="PF13174">
    <property type="entry name" value="TPR_6"/>
    <property type="match status" value="1"/>
</dbReference>
<dbReference type="EMBL" id="SDMK01000001">
    <property type="protein sequence ID" value="RXS96687.1"/>
    <property type="molecule type" value="Genomic_DNA"/>
</dbReference>
<dbReference type="CDD" id="cd13401">
    <property type="entry name" value="Slt70-like"/>
    <property type="match status" value="1"/>
</dbReference>
<sequence>MAAAEFSHCSKWAKAGSGAALLLAATLVLSSHLGAQTISHKKKSTHHAASASAEKKSTGHASGHSAARTSEHSHAAAIRKAAMRRHPRRPLTARQIAVSHKLQQAFVASSQLRPMAQQLAVMRTPAAYDGVAAYAHAHTGEAAATAYLAMGHAYLLDHKYADAVTAFTSANRVGDALDDYADYLTAQAYLQSNQLPQAESVLSSFSSKHPDSIFVASIPVLEANLYIQEGDPQSALRVLNAHRSEPLAGKADFQLADAKAQLMAGNAAQATQLFRHIYLSYPLSPEAAAARTQLASSGALTALPASERRSHADALYNAGRYDPAAEEYRSLANDPSLDASGHNAMLVAAAACDWKLKRLNASELMRLPDTSDDAGARRQYLLMELARDKDDGETQRSIVESMKARFPSSPWLAEALYSSGNMYLLRKDFPTAIGYYSELARRFPKSCESPHSGPCSNYSPSAHWRAAWLTYRQGDVTTAARMFDEQIAQYAGGKEIPSALYWRARVYEDNRQYAEAAKYYRTLTRVYRHYYYAELAQEHLAHLSQLDPSLSLQTASANVSAQPTQIPSLDALQPEDIPELSADVPDQDPHLVKAKLLANAGLNEYIPAEIRAADGSDSWGAFAEASIYAAYGETSHAMRLMKRAVPFYTSAPVNSMPMAYWRILFPQSYWLEIKGAAAANGLDPIMIASLIRQETEFNPNAVSNKSAYGLMQLLPSVGKQMAHEEGMGRFSTEDLLDPGTNIRLGARYLKQTLDKFGDKPEYAFAAYNAGDNRVLDWQSSGRYRDMDEFVESIPFTETREYVQAIIRNEEIYRELEKAQGGHAATNN</sequence>
<dbReference type="GO" id="GO:0004553">
    <property type="term" value="F:hydrolase activity, hydrolyzing O-glycosyl compounds"/>
    <property type="evidence" value="ECO:0007669"/>
    <property type="project" value="InterPro"/>
</dbReference>
<dbReference type="SMART" id="SM00028">
    <property type="entry name" value="TPR"/>
    <property type="match status" value="3"/>
</dbReference>
<feature type="repeat" description="TPR" evidence="3">
    <location>
        <begin position="413"/>
        <end position="446"/>
    </location>
</feature>
<keyword evidence="2" id="KW-0732">Signal</keyword>
<evidence type="ECO:0000256" key="1">
    <source>
        <dbReference type="ARBA" id="ARBA00007734"/>
    </source>
</evidence>
<proteinExistence type="inferred from homology"/>
<dbReference type="Gene3D" id="1.10.530.10">
    <property type="match status" value="1"/>
</dbReference>
<evidence type="ECO:0000313" key="6">
    <source>
        <dbReference type="EMBL" id="RXS96687.1"/>
    </source>
</evidence>
<evidence type="ECO:0000313" key="7">
    <source>
        <dbReference type="Proteomes" id="UP000290253"/>
    </source>
</evidence>
<dbReference type="InterPro" id="IPR019734">
    <property type="entry name" value="TPR_rpt"/>
</dbReference>
<dbReference type="InterPro" id="IPR023346">
    <property type="entry name" value="Lysozyme-like_dom_sf"/>
</dbReference>
<feature type="region of interest" description="Disordered" evidence="4">
    <location>
        <begin position="38"/>
        <end position="89"/>
    </location>
</feature>
<dbReference type="PANTHER" id="PTHR37423">
    <property type="entry name" value="SOLUBLE LYTIC MUREIN TRANSGLYCOSYLASE-RELATED"/>
    <property type="match status" value="1"/>
</dbReference>
<dbReference type="Proteomes" id="UP000290253">
    <property type="component" value="Unassembled WGS sequence"/>
</dbReference>
<dbReference type="PANTHER" id="PTHR37423:SF2">
    <property type="entry name" value="MEMBRANE-BOUND LYTIC MUREIN TRANSGLYCOSYLASE C"/>
    <property type="match status" value="1"/>
</dbReference>
<dbReference type="SUPFAM" id="SSF48435">
    <property type="entry name" value="Bacterial muramidases"/>
    <property type="match status" value="1"/>
</dbReference>
<reference evidence="6 7" key="1">
    <citation type="journal article" date="2016" name="Int. J. Syst. Evol. Microbiol.">
        <title>Acidipila dinghuensis sp. nov., an acidobacterium isolated from forest soil.</title>
        <authorList>
            <person name="Jiang Y.W."/>
            <person name="Wang J."/>
            <person name="Chen M.H."/>
            <person name="Lv Y.Y."/>
            <person name="Qiu L.H."/>
        </authorList>
    </citation>
    <scope>NUCLEOTIDE SEQUENCE [LARGE SCALE GENOMIC DNA]</scope>
    <source>
        <strain evidence="6 7">DHOF10</strain>
    </source>
</reference>
<gene>
    <name evidence="6" type="ORF">ESZ00_01700</name>
</gene>
<evidence type="ECO:0000259" key="5">
    <source>
        <dbReference type="Pfam" id="PF01464"/>
    </source>
</evidence>
<dbReference type="SUPFAM" id="SSF53955">
    <property type="entry name" value="Lysozyme-like"/>
    <property type="match status" value="1"/>
</dbReference>
<organism evidence="6 7">
    <name type="scientific">Silvibacterium dinghuense</name>
    <dbReference type="NCBI Taxonomy" id="1560006"/>
    <lineage>
        <taxon>Bacteria</taxon>
        <taxon>Pseudomonadati</taxon>
        <taxon>Acidobacteriota</taxon>
        <taxon>Terriglobia</taxon>
        <taxon>Terriglobales</taxon>
        <taxon>Acidobacteriaceae</taxon>
        <taxon>Silvibacterium</taxon>
    </lineage>
</organism>
<dbReference type="Pfam" id="PF13432">
    <property type="entry name" value="TPR_16"/>
    <property type="match status" value="1"/>
</dbReference>
<dbReference type="InterPro" id="IPR008258">
    <property type="entry name" value="Transglycosylase_SLT_dom_1"/>
</dbReference>
<dbReference type="PROSITE" id="PS50005">
    <property type="entry name" value="TPR"/>
    <property type="match status" value="1"/>
</dbReference>
<comment type="similarity">
    <text evidence="1">Belongs to the transglycosylase Slt family.</text>
</comment>
<protein>
    <submittedName>
        <fullName evidence="6">Tetratricopeptide repeat protein</fullName>
    </submittedName>
</protein>
<dbReference type="SUPFAM" id="SSF48452">
    <property type="entry name" value="TPR-like"/>
    <property type="match status" value="1"/>
</dbReference>
<dbReference type="InterPro" id="IPR008939">
    <property type="entry name" value="Lytic_TGlycosylase_superhlx_U"/>
</dbReference>
<accession>A0A4Q1SH56</accession>
<dbReference type="AlphaFoldDB" id="A0A4Q1SH56"/>
<evidence type="ECO:0000256" key="4">
    <source>
        <dbReference type="SAM" id="MobiDB-lite"/>
    </source>
</evidence>
<keyword evidence="3" id="KW-0802">TPR repeat</keyword>
<dbReference type="GO" id="GO:0042597">
    <property type="term" value="C:periplasmic space"/>
    <property type="evidence" value="ECO:0007669"/>
    <property type="project" value="InterPro"/>
</dbReference>
<dbReference type="Pfam" id="PF01464">
    <property type="entry name" value="SLT"/>
    <property type="match status" value="1"/>
</dbReference>
<comment type="caution">
    <text evidence="6">The sequence shown here is derived from an EMBL/GenBank/DDBJ whole genome shotgun (WGS) entry which is preliminary data.</text>
</comment>
<dbReference type="InterPro" id="IPR011990">
    <property type="entry name" value="TPR-like_helical_dom_sf"/>
</dbReference>
<keyword evidence="7" id="KW-1185">Reference proteome</keyword>
<evidence type="ECO:0000256" key="2">
    <source>
        <dbReference type="ARBA" id="ARBA00022729"/>
    </source>
</evidence>
<dbReference type="OrthoDB" id="9815002at2"/>
<dbReference type="Gene3D" id="1.25.40.10">
    <property type="entry name" value="Tetratricopeptide repeat domain"/>
    <property type="match status" value="3"/>
</dbReference>
<dbReference type="RefSeq" id="WP_129206437.1">
    <property type="nucleotide sequence ID" value="NZ_BMGU01000001.1"/>
</dbReference>
<evidence type="ECO:0000256" key="3">
    <source>
        <dbReference type="PROSITE-ProRule" id="PRU00339"/>
    </source>
</evidence>
<feature type="domain" description="Transglycosylase SLT" evidence="5">
    <location>
        <begin position="674"/>
        <end position="785"/>
    </location>
</feature>